<evidence type="ECO:0000256" key="2">
    <source>
        <dbReference type="ARBA" id="ARBA00022679"/>
    </source>
</evidence>
<evidence type="ECO:0000313" key="3">
    <source>
        <dbReference type="EMBL" id="PZT48537.1"/>
    </source>
</evidence>
<dbReference type="GO" id="GO:0032259">
    <property type="term" value="P:methylation"/>
    <property type="evidence" value="ECO:0007669"/>
    <property type="project" value="UniProtKB-KW"/>
</dbReference>
<dbReference type="Gene3D" id="3.40.50.12710">
    <property type="match status" value="1"/>
</dbReference>
<dbReference type="Proteomes" id="UP000249746">
    <property type="component" value="Unassembled WGS sequence"/>
</dbReference>
<evidence type="ECO:0000313" key="4">
    <source>
        <dbReference type="Proteomes" id="UP000249746"/>
    </source>
</evidence>
<sequence length="326" mass="38296">MQKFSEFMQEWLYGENGYYRTLRVGKEGDFYTSVSVSAFFGYSIANYLLEFLQNRPNQRIAIVEIGAERGNLISDVAFYLRHKNHLKNVEFATLEPLQDLHSIQKDTFKSVCEGLELKIFNAFADLKKESFDFIIFISNELLDAFACELYYEGKMAFVEDFRLQFLSQKEADSSFIGEIPVGACEFIKEIEDCAKEWLFITFDYGSKQKRGEFSLRFYRGHTTQNLFKNYKEQDFDLKENFGKWDITYDVDFSFWEKEFLKTGAKELFFGRQNRVLVDFGLDQVGQWYIHTFGLESFMQQSSKIRTLIEPALLGERFFGVGFLKVL</sequence>
<gene>
    <name evidence="3" type="ORF">B6S12_03440</name>
</gene>
<reference evidence="3 4" key="1">
    <citation type="submission" date="2017-03" db="EMBL/GenBank/DDBJ databases">
        <title>Genomic and clinical evidence uncovers the enterohepatic species Helicobacter valdiviensis as a potential human intestinal pathogen.</title>
        <authorList>
            <person name="Fresia P."/>
            <person name="Jara R."/>
            <person name="Sierra R."/>
            <person name="Ferres I."/>
            <person name="Greif G."/>
            <person name="Iraola G."/>
            <person name="Collado L."/>
        </authorList>
    </citation>
    <scope>NUCLEOTIDE SEQUENCE [LARGE SCALE GENOMIC DNA]</scope>
    <source>
        <strain evidence="3 4">WBE14</strain>
    </source>
</reference>
<protein>
    <recommendedName>
        <fullName evidence="5">SAM-dependent methyltransferase</fullName>
    </recommendedName>
</protein>
<dbReference type="PANTHER" id="PTHR12049:SF7">
    <property type="entry name" value="PROTEIN ARGININE METHYLTRANSFERASE NDUFAF7, MITOCHONDRIAL"/>
    <property type="match status" value="1"/>
</dbReference>
<keyword evidence="2" id="KW-0808">Transferase</keyword>
<evidence type="ECO:0000256" key="1">
    <source>
        <dbReference type="ARBA" id="ARBA00022603"/>
    </source>
</evidence>
<dbReference type="OrthoDB" id="9794208at2"/>
<evidence type="ECO:0008006" key="5">
    <source>
        <dbReference type="Google" id="ProtNLM"/>
    </source>
</evidence>
<proteinExistence type="predicted"/>
<dbReference type="RefSeq" id="WP_111229423.1">
    <property type="nucleotide sequence ID" value="NZ_NBIU01000006.1"/>
</dbReference>
<dbReference type="Pfam" id="PF02636">
    <property type="entry name" value="Methyltransf_28"/>
    <property type="match status" value="2"/>
</dbReference>
<comment type="caution">
    <text evidence="3">The sequence shown here is derived from an EMBL/GenBank/DDBJ whole genome shotgun (WGS) entry which is preliminary data.</text>
</comment>
<name>A0A2W6MVU4_9HELI</name>
<accession>A0A2W6MVU4</accession>
<dbReference type="InterPro" id="IPR038375">
    <property type="entry name" value="NDUFAF7_sf"/>
</dbReference>
<dbReference type="PANTHER" id="PTHR12049">
    <property type="entry name" value="PROTEIN ARGININE METHYLTRANSFERASE NDUFAF7, MITOCHONDRIAL"/>
    <property type="match status" value="1"/>
</dbReference>
<dbReference type="InterPro" id="IPR029063">
    <property type="entry name" value="SAM-dependent_MTases_sf"/>
</dbReference>
<dbReference type="AlphaFoldDB" id="A0A2W6MVU4"/>
<dbReference type="GO" id="GO:0035243">
    <property type="term" value="F:protein-arginine omega-N symmetric methyltransferase activity"/>
    <property type="evidence" value="ECO:0007669"/>
    <property type="project" value="TreeGrafter"/>
</dbReference>
<keyword evidence="4" id="KW-1185">Reference proteome</keyword>
<dbReference type="InterPro" id="IPR003788">
    <property type="entry name" value="NDUFAF7"/>
</dbReference>
<keyword evidence="1" id="KW-0489">Methyltransferase</keyword>
<dbReference type="SUPFAM" id="SSF53335">
    <property type="entry name" value="S-adenosyl-L-methionine-dependent methyltransferases"/>
    <property type="match status" value="1"/>
</dbReference>
<organism evidence="3 4">
    <name type="scientific">Helicobacter valdiviensis</name>
    <dbReference type="NCBI Taxonomy" id="1458358"/>
    <lineage>
        <taxon>Bacteria</taxon>
        <taxon>Pseudomonadati</taxon>
        <taxon>Campylobacterota</taxon>
        <taxon>Epsilonproteobacteria</taxon>
        <taxon>Campylobacterales</taxon>
        <taxon>Helicobacteraceae</taxon>
        <taxon>Helicobacter</taxon>
    </lineage>
</organism>
<dbReference type="EMBL" id="NBIU01000006">
    <property type="protein sequence ID" value="PZT48537.1"/>
    <property type="molecule type" value="Genomic_DNA"/>
</dbReference>